<dbReference type="GO" id="GO:0008270">
    <property type="term" value="F:zinc ion binding"/>
    <property type="evidence" value="ECO:0007669"/>
    <property type="project" value="TreeGrafter"/>
</dbReference>
<keyword evidence="7" id="KW-0479">Metal-binding</keyword>
<dbReference type="EMBL" id="FRAI01000007">
    <property type="protein sequence ID" value="SHJ83390.1"/>
    <property type="molecule type" value="Genomic_DNA"/>
</dbReference>
<dbReference type="AlphaFoldDB" id="A0A1M6MJ47"/>
<name>A0A1M6MJ47_9FIRM</name>
<dbReference type="GO" id="GO:1900376">
    <property type="term" value="P:regulation of secondary metabolite biosynthetic process"/>
    <property type="evidence" value="ECO:0007669"/>
    <property type="project" value="TreeGrafter"/>
</dbReference>
<evidence type="ECO:0000256" key="1">
    <source>
        <dbReference type="ARBA" id="ARBA00007957"/>
    </source>
</evidence>
<reference evidence="10" key="1">
    <citation type="submission" date="2016-11" db="EMBL/GenBank/DDBJ databases">
        <authorList>
            <person name="Varghese N."/>
            <person name="Submissions S."/>
        </authorList>
    </citation>
    <scope>NUCLEOTIDE SEQUENCE [LARGE SCALE GENOMIC DNA]</scope>
    <source>
        <strain evidence="10">DSM 14826</strain>
    </source>
</reference>
<keyword evidence="10" id="KW-1185">Reference proteome</keyword>
<proteinExistence type="inferred from homology"/>
<protein>
    <submittedName>
        <fullName evidence="9">Ferric uptake regulator, Fur family</fullName>
    </submittedName>
</protein>
<dbReference type="Gene3D" id="1.10.10.10">
    <property type="entry name" value="Winged helix-like DNA-binding domain superfamily/Winged helix DNA-binding domain"/>
    <property type="match status" value="1"/>
</dbReference>
<keyword evidence="8" id="KW-0408">Iron</keyword>
<evidence type="ECO:0000256" key="5">
    <source>
        <dbReference type="ARBA" id="ARBA00023125"/>
    </source>
</evidence>
<dbReference type="InterPro" id="IPR036388">
    <property type="entry name" value="WH-like_DNA-bd_sf"/>
</dbReference>
<dbReference type="CDD" id="cd07153">
    <property type="entry name" value="Fur_like"/>
    <property type="match status" value="1"/>
</dbReference>
<evidence type="ECO:0000256" key="7">
    <source>
        <dbReference type="PIRSR" id="PIRSR602481-1"/>
    </source>
</evidence>
<dbReference type="Gene3D" id="3.30.1490.190">
    <property type="match status" value="1"/>
</dbReference>
<dbReference type="PANTHER" id="PTHR33202:SF7">
    <property type="entry name" value="FERRIC UPTAKE REGULATION PROTEIN"/>
    <property type="match status" value="1"/>
</dbReference>
<dbReference type="SUPFAM" id="SSF46785">
    <property type="entry name" value="Winged helix' DNA-binding domain"/>
    <property type="match status" value="1"/>
</dbReference>
<keyword evidence="3 7" id="KW-0862">Zinc</keyword>
<feature type="binding site" evidence="7">
    <location>
        <position position="105"/>
    </location>
    <ligand>
        <name>Zn(2+)</name>
        <dbReference type="ChEBI" id="CHEBI:29105"/>
    </ligand>
</feature>
<dbReference type="GO" id="GO:0045892">
    <property type="term" value="P:negative regulation of DNA-templated transcription"/>
    <property type="evidence" value="ECO:0007669"/>
    <property type="project" value="TreeGrafter"/>
</dbReference>
<dbReference type="GO" id="GO:0003700">
    <property type="term" value="F:DNA-binding transcription factor activity"/>
    <property type="evidence" value="ECO:0007669"/>
    <property type="project" value="InterPro"/>
</dbReference>
<feature type="binding site" evidence="8">
    <location>
        <position position="137"/>
    </location>
    <ligand>
        <name>Fe cation</name>
        <dbReference type="ChEBI" id="CHEBI:24875"/>
    </ligand>
</feature>
<comment type="cofactor">
    <cofactor evidence="8">
        <name>Mn(2+)</name>
        <dbReference type="ChEBI" id="CHEBI:29035"/>
    </cofactor>
    <cofactor evidence="8">
        <name>Fe(2+)</name>
        <dbReference type="ChEBI" id="CHEBI:29033"/>
    </cofactor>
    <text evidence="8">Binds 1 Mn(2+) or Fe(2+) ion per subunit.</text>
</comment>
<sequence length="150" mass="17465">MTTLENNVIFVIGSITKKVVIEMEKGSRMTKQRQKILQVIKSTKSHPTADWIYQQVKETMPNISLGTVYRNLGILKEKGEIIELNYGSSHSRYDGNPHPHYHFKCTKCERVFDLEIPVSQQLQNEVMNREGHLVTEHRLEFYGVCKECRN</sequence>
<dbReference type="STRING" id="1120989.SAMN02745227_00795"/>
<evidence type="ECO:0000256" key="4">
    <source>
        <dbReference type="ARBA" id="ARBA00023015"/>
    </source>
</evidence>
<feature type="binding site" evidence="7">
    <location>
        <position position="145"/>
    </location>
    <ligand>
        <name>Zn(2+)</name>
        <dbReference type="ChEBI" id="CHEBI:29105"/>
    </ligand>
</feature>
<comment type="similarity">
    <text evidence="1">Belongs to the Fur family.</text>
</comment>
<keyword evidence="5" id="KW-0238">DNA-binding</keyword>
<dbReference type="Pfam" id="PF01475">
    <property type="entry name" value="FUR"/>
    <property type="match status" value="1"/>
</dbReference>
<keyword evidence="4" id="KW-0805">Transcription regulation</keyword>
<dbReference type="InterPro" id="IPR043135">
    <property type="entry name" value="Fur_C"/>
</dbReference>
<feature type="binding site" evidence="7">
    <location>
        <position position="108"/>
    </location>
    <ligand>
        <name>Zn(2+)</name>
        <dbReference type="ChEBI" id="CHEBI:29105"/>
    </ligand>
</feature>
<evidence type="ECO:0000256" key="2">
    <source>
        <dbReference type="ARBA" id="ARBA00022491"/>
    </source>
</evidence>
<dbReference type="PANTHER" id="PTHR33202">
    <property type="entry name" value="ZINC UPTAKE REGULATION PROTEIN"/>
    <property type="match status" value="1"/>
</dbReference>
<gene>
    <name evidence="9" type="ORF">SAMN02745227_00795</name>
</gene>
<accession>A0A1M6MJ47</accession>
<evidence type="ECO:0000256" key="6">
    <source>
        <dbReference type="ARBA" id="ARBA00023163"/>
    </source>
</evidence>
<evidence type="ECO:0000256" key="3">
    <source>
        <dbReference type="ARBA" id="ARBA00022833"/>
    </source>
</evidence>
<evidence type="ECO:0000256" key="8">
    <source>
        <dbReference type="PIRSR" id="PIRSR602481-2"/>
    </source>
</evidence>
<organism evidence="9 10">
    <name type="scientific">Anaerobranca californiensis DSM 14826</name>
    <dbReference type="NCBI Taxonomy" id="1120989"/>
    <lineage>
        <taxon>Bacteria</taxon>
        <taxon>Bacillati</taxon>
        <taxon>Bacillota</taxon>
        <taxon>Clostridia</taxon>
        <taxon>Eubacteriales</taxon>
        <taxon>Proteinivoracaceae</taxon>
        <taxon>Anaerobranca</taxon>
    </lineage>
</organism>
<dbReference type="InterPro" id="IPR036390">
    <property type="entry name" value="WH_DNA-bd_sf"/>
</dbReference>
<evidence type="ECO:0000313" key="10">
    <source>
        <dbReference type="Proteomes" id="UP000243547"/>
    </source>
</evidence>
<comment type="cofactor">
    <cofactor evidence="7">
        <name>Zn(2+)</name>
        <dbReference type="ChEBI" id="CHEBI:29105"/>
    </cofactor>
    <text evidence="7">Binds 1 zinc ion per subunit.</text>
</comment>
<keyword evidence="6" id="KW-0804">Transcription</keyword>
<dbReference type="InterPro" id="IPR002481">
    <property type="entry name" value="FUR"/>
</dbReference>
<keyword evidence="2" id="KW-0678">Repressor</keyword>
<dbReference type="Proteomes" id="UP000243547">
    <property type="component" value="Unassembled WGS sequence"/>
</dbReference>
<feature type="binding site" evidence="7">
    <location>
        <position position="148"/>
    </location>
    <ligand>
        <name>Zn(2+)</name>
        <dbReference type="ChEBI" id="CHEBI:29105"/>
    </ligand>
</feature>
<dbReference type="GO" id="GO:0000976">
    <property type="term" value="F:transcription cis-regulatory region binding"/>
    <property type="evidence" value="ECO:0007669"/>
    <property type="project" value="TreeGrafter"/>
</dbReference>
<evidence type="ECO:0000313" key="9">
    <source>
        <dbReference type="EMBL" id="SHJ83390.1"/>
    </source>
</evidence>